<organism evidence="3 4">
    <name type="scientific">Goodea atripinnis</name>
    <dbReference type="NCBI Taxonomy" id="208336"/>
    <lineage>
        <taxon>Eukaryota</taxon>
        <taxon>Metazoa</taxon>
        <taxon>Chordata</taxon>
        <taxon>Craniata</taxon>
        <taxon>Vertebrata</taxon>
        <taxon>Euteleostomi</taxon>
        <taxon>Actinopterygii</taxon>
        <taxon>Neopterygii</taxon>
        <taxon>Teleostei</taxon>
        <taxon>Neoteleostei</taxon>
        <taxon>Acanthomorphata</taxon>
        <taxon>Ovalentaria</taxon>
        <taxon>Atherinomorphae</taxon>
        <taxon>Cyprinodontiformes</taxon>
        <taxon>Goodeidae</taxon>
        <taxon>Goodea</taxon>
    </lineage>
</organism>
<accession>A0ABV0N3X4</accession>
<feature type="chain" id="PRO_5045099162" evidence="2">
    <location>
        <begin position="19"/>
        <end position="245"/>
    </location>
</feature>
<dbReference type="InterPro" id="IPR036274">
    <property type="entry name" value="HR1_rpt_sf"/>
</dbReference>
<evidence type="ECO:0000256" key="1">
    <source>
        <dbReference type="SAM" id="MobiDB-lite"/>
    </source>
</evidence>
<feature type="non-terminal residue" evidence="3">
    <location>
        <position position="1"/>
    </location>
</feature>
<dbReference type="Proteomes" id="UP001476798">
    <property type="component" value="Unassembled WGS sequence"/>
</dbReference>
<name>A0ABV0N3X4_9TELE</name>
<feature type="region of interest" description="Disordered" evidence="1">
    <location>
        <begin position="154"/>
        <end position="179"/>
    </location>
</feature>
<keyword evidence="4" id="KW-1185">Reference proteome</keyword>
<dbReference type="EMBL" id="JAHRIO010022384">
    <property type="protein sequence ID" value="MEQ2165990.1"/>
    <property type="molecule type" value="Genomic_DNA"/>
</dbReference>
<comment type="caution">
    <text evidence="3">The sequence shown here is derived from an EMBL/GenBank/DDBJ whole genome shotgun (WGS) entry which is preliminary data.</text>
</comment>
<reference evidence="3 4" key="1">
    <citation type="submission" date="2021-06" db="EMBL/GenBank/DDBJ databases">
        <authorList>
            <person name="Palmer J.M."/>
        </authorList>
    </citation>
    <scope>NUCLEOTIDE SEQUENCE [LARGE SCALE GENOMIC DNA]</scope>
    <source>
        <strain evidence="3 4">GA_2019</strain>
        <tissue evidence="3">Muscle</tissue>
    </source>
</reference>
<protein>
    <submittedName>
        <fullName evidence="3">Uncharacterized protein</fullName>
    </submittedName>
</protein>
<feature type="signal peptide" evidence="2">
    <location>
        <begin position="1"/>
        <end position="18"/>
    </location>
</feature>
<gene>
    <name evidence="3" type="ORF">GOODEAATRI_022889</name>
</gene>
<keyword evidence="2" id="KW-0732">Signal</keyword>
<dbReference type="Gene3D" id="1.10.287.160">
    <property type="entry name" value="HR1 repeat"/>
    <property type="match status" value="1"/>
</dbReference>
<evidence type="ECO:0000256" key="2">
    <source>
        <dbReference type="SAM" id="SignalP"/>
    </source>
</evidence>
<sequence length="245" mass="27262">WTFSLFFHFLSEISAVTAGPVDARLAELQHYMQRETDALVLHKDVVKQLKGISGPELDQNALAEAQFRVQESSQKLELLRLSLEKRLQEKNLEAPRLPAGGIDSPDETLSSKDPKPACRLSSSPSIFSIRPASLTGKLEVRLLGCEDLLKAQSDSEQENLLVPSENGSAVPHETDGSTSYTRSEGCWELISDLNTEVSAVLRLDGRVVGRTHWAAVRRLSWDQGFYIQLERVSSRQTPVLPEKEP</sequence>
<feature type="region of interest" description="Disordered" evidence="1">
    <location>
        <begin position="92"/>
        <end position="122"/>
    </location>
</feature>
<dbReference type="SUPFAM" id="SSF46585">
    <property type="entry name" value="HR1 repeat"/>
    <property type="match status" value="1"/>
</dbReference>
<evidence type="ECO:0000313" key="3">
    <source>
        <dbReference type="EMBL" id="MEQ2165990.1"/>
    </source>
</evidence>
<evidence type="ECO:0000313" key="4">
    <source>
        <dbReference type="Proteomes" id="UP001476798"/>
    </source>
</evidence>
<proteinExistence type="predicted"/>